<gene>
    <name evidence="1" type="ORF">LCI18_000319</name>
</gene>
<organism evidence="1 2">
    <name type="scientific">Fusarium solani subsp. cucurbitae</name>
    <name type="common">Neocosmosporum cucurbitae</name>
    <dbReference type="NCBI Taxonomy" id="2747967"/>
    <lineage>
        <taxon>Eukaryota</taxon>
        <taxon>Fungi</taxon>
        <taxon>Dikarya</taxon>
        <taxon>Ascomycota</taxon>
        <taxon>Pezizomycotina</taxon>
        <taxon>Sordariomycetes</taxon>
        <taxon>Hypocreomycetidae</taxon>
        <taxon>Hypocreales</taxon>
        <taxon>Nectriaceae</taxon>
        <taxon>Fusarium</taxon>
        <taxon>Fusarium solani species complex</taxon>
    </lineage>
</organism>
<keyword evidence="2" id="KW-1185">Reference proteome</keyword>
<evidence type="ECO:0000313" key="1">
    <source>
        <dbReference type="EMBL" id="UPK89384.1"/>
    </source>
</evidence>
<evidence type="ECO:0000313" key="2">
    <source>
        <dbReference type="Proteomes" id="UP000830768"/>
    </source>
</evidence>
<protein>
    <submittedName>
        <fullName evidence="1">Uncharacterized protein</fullName>
    </submittedName>
</protein>
<accession>A0ACD3YKA1</accession>
<proteinExistence type="predicted"/>
<dbReference type="Proteomes" id="UP000830768">
    <property type="component" value="Chromosome 1"/>
</dbReference>
<name>A0ACD3YKA1_FUSSC</name>
<dbReference type="EMBL" id="CP090030">
    <property type="protein sequence ID" value="UPK89384.1"/>
    <property type="molecule type" value="Genomic_DNA"/>
</dbReference>
<sequence>MAHLYNPLSHLIKSSLYRSSVDNLRVCPTLTSRRVISSRFIEFTTTPQRLHSTTNKPRTMAPSTIQGGIPWGLLIEFAREKKAEEEQTGLPAQLDQQQITAISSLISLIPEPDVPDGNWISTLNTFCQQKKQPLPHWSPSETFNVVAHGVSLQRSRVSCHLPGYSQTFPQEGFGYEPGQDPPTFKKAQQAKQFAAMQAYNYIQSTRGNKRPASTTQGSPSRTRVKAEEDNSDGGVSTTAAPPQTGGASSSTPLIRERVALLAGQMNYGIPEYFIEQDGETWRGRPIFRNDGRIPEGVGAVSGYADRQQAEDAVAEKVLEWLEQEFLAKEALLGKTTGQT</sequence>
<reference evidence="1" key="1">
    <citation type="submission" date="2021-11" db="EMBL/GenBank/DDBJ databases">
        <title>Fusarium solani-melongenae Genome sequencing and assembly.</title>
        <authorList>
            <person name="Xie S."/>
            <person name="Huang L."/>
            <person name="Zhang X."/>
        </authorList>
    </citation>
    <scope>NUCLEOTIDE SEQUENCE</scope>
    <source>
        <strain evidence="1">CRI 24-3</strain>
    </source>
</reference>